<reference evidence="1" key="1">
    <citation type="submission" date="2020-01" db="EMBL/GenBank/DDBJ databases">
        <title>Development of genomics and gene disruption for Polysphondylium violaceum indicates a role for the polyketide synthase stlB in stalk morphogenesis.</title>
        <authorList>
            <person name="Narita B."/>
            <person name="Kawabe Y."/>
            <person name="Kin K."/>
            <person name="Saito T."/>
            <person name="Gibbs R."/>
            <person name="Kuspa A."/>
            <person name="Muzny D."/>
            <person name="Queller D."/>
            <person name="Richards S."/>
            <person name="Strassman J."/>
            <person name="Sucgang R."/>
            <person name="Worley K."/>
            <person name="Schaap P."/>
        </authorList>
    </citation>
    <scope>NUCLEOTIDE SEQUENCE</scope>
    <source>
        <strain evidence="1">QSvi11</strain>
    </source>
</reference>
<dbReference type="EMBL" id="AJWJ01000506">
    <property type="protein sequence ID" value="KAF2070335.1"/>
    <property type="molecule type" value="Genomic_DNA"/>
</dbReference>
<organism evidence="1 2">
    <name type="scientific">Polysphondylium violaceum</name>
    <dbReference type="NCBI Taxonomy" id="133409"/>
    <lineage>
        <taxon>Eukaryota</taxon>
        <taxon>Amoebozoa</taxon>
        <taxon>Evosea</taxon>
        <taxon>Eumycetozoa</taxon>
        <taxon>Dictyostelia</taxon>
        <taxon>Dictyosteliales</taxon>
        <taxon>Dictyosteliaceae</taxon>
        <taxon>Polysphondylium</taxon>
    </lineage>
</organism>
<dbReference type="AlphaFoldDB" id="A0A8J4UX06"/>
<gene>
    <name evidence="1" type="ORF">CYY_008352</name>
</gene>
<name>A0A8J4UX06_9MYCE</name>
<evidence type="ECO:0000313" key="1">
    <source>
        <dbReference type="EMBL" id="KAF2070335.1"/>
    </source>
</evidence>
<proteinExistence type="predicted"/>
<evidence type="ECO:0000313" key="2">
    <source>
        <dbReference type="Proteomes" id="UP000695562"/>
    </source>
</evidence>
<protein>
    <submittedName>
        <fullName evidence="1">Uncharacterized protein</fullName>
    </submittedName>
</protein>
<keyword evidence="2" id="KW-1185">Reference proteome</keyword>
<sequence length="617" mass="72944">MIIKRYREVFSNRYLTTYIFNKVREIQRDRYPQKYNDIVDVGWMLKYGHVGLAKEKIKNKEYTYVEPQDLFSIVANTDTQIFVYMFEKYKYYALRYCGLTKLKEIIGQLKNQQVILYLFENGYARETEKDKQPMPIIEHWFKSTDRVESIWSTCIDQGEQAFFDMWQTLSSRIRITVNGNNCCAHFHPFRDITDEDDVNVLAKDKLVIDIAPIIAKKACIAKSLKILGFLMDTGFEQNVYNALNNYNYYSFFNYQMTKTFSEEECRIVVKILRSNTHWIEDALGSSCYYGNPDYFNSLYQLSKEHYPVVNVPLLFRMTVNSENYHMMAVLESHGLFFSKHIDINELLDLCHDFPRAFTHLLEYIDLGITNTITEKERTDVCTTFLEHAIRHNDYIAVKYIFNKHKFESLDQSVLKQLSRLENLVIIDYINKHRALCFTPETVLNNNYFHTLFGDLFNQVSLIKTTPLNIPLIEYLVKESCIDLKQLNSKIEVKPFFNRDSGSDIQPQRYYFCEIVYLIDHNNYLSIDPFIQVFTNDLNSLEYLEYIHRNQHKFQTKPSFQSIFDNIIINVNGNNIIKSIGILKTLIDRYGCVPSDKDKHMLSSFRKCLDQKLSNKIK</sequence>
<comment type="caution">
    <text evidence="1">The sequence shown here is derived from an EMBL/GenBank/DDBJ whole genome shotgun (WGS) entry which is preliminary data.</text>
</comment>
<accession>A0A8J4UX06</accession>
<dbReference type="Proteomes" id="UP000695562">
    <property type="component" value="Unassembled WGS sequence"/>
</dbReference>